<reference evidence="5" key="1">
    <citation type="journal article" date="2014" name="Sci. Data">
        <title>Genomes of diverse isolates of the marine cyanobacterium Prochlorococcus.</title>
        <authorList>
            <person name="Biller S."/>
            <person name="Berube P."/>
            <person name="Thompson J."/>
            <person name="Kelly L."/>
            <person name="Roggensack S."/>
            <person name="Awad L."/>
            <person name="Roache-Johnson K."/>
            <person name="Ding H."/>
            <person name="Giovannoni S.J."/>
            <person name="Moore L.R."/>
            <person name="Chisholm S.W."/>
        </authorList>
    </citation>
    <scope>NUCLEOTIDE SEQUENCE [LARGE SCALE GENOMIC DNA]</scope>
    <source>
        <strain evidence="5">PAC1</strain>
    </source>
</reference>
<keyword evidence="2 3" id="KW-0802">TPR repeat</keyword>
<dbReference type="Pfam" id="PF14559">
    <property type="entry name" value="TPR_19"/>
    <property type="match status" value="1"/>
</dbReference>
<dbReference type="PANTHER" id="PTHR44858:SF1">
    <property type="entry name" value="UDP-N-ACETYLGLUCOSAMINE--PEPTIDE N-ACETYLGLUCOSAMINYLTRANSFERASE SPINDLY-RELATED"/>
    <property type="match status" value="1"/>
</dbReference>
<proteinExistence type="predicted"/>
<dbReference type="SUPFAM" id="SSF48452">
    <property type="entry name" value="TPR-like"/>
    <property type="match status" value="1"/>
</dbReference>
<dbReference type="SMART" id="SM00028">
    <property type="entry name" value="TPR"/>
    <property type="match status" value="5"/>
</dbReference>
<keyword evidence="1" id="KW-0677">Repeat</keyword>
<dbReference type="InterPro" id="IPR019734">
    <property type="entry name" value="TPR_rpt"/>
</dbReference>
<evidence type="ECO:0000256" key="3">
    <source>
        <dbReference type="PROSITE-ProRule" id="PRU00339"/>
    </source>
</evidence>
<dbReference type="EMBL" id="JNAX01000011">
    <property type="protein sequence ID" value="KGG20642.1"/>
    <property type="molecule type" value="Genomic_DNA"/>
</dbReference>
<feature type="repeat" description="TPR" evidence="3">
    <location>
        <begin position="150"/>
        <end position="183"/>
    </location>
</feature>
<dbReference type="AlphaFoldDB" id="A0A0A2C543"/>
<feature type="repeat" description="TPR" evidence="3">
    <location>
        <begin position="48"/>
        <end position="81"/>
    </location>
</feature>
<dbReference type="Gene3D" id="1.25.40.10">
    <property type="entry name" value="Tetratricopeptide repeat domain"/>
    <property type="match status" value="2"/>
</dbReference>
<gene>
    <name evidence="4" type="ORF">EV03_1143</name>
</gene>
<dbReference type="Proteomes" id="UP000030392">
    <property type="component" value="Unassembled WGS sequence"/>
</dbReference>
<dbReference type="InterPro" id="IPR050498">
    <property type="entry name" value="Ycf3"/>
</dbReference>
<protein>
    <submittedName>
        <fullName evidence="4">Uncharacterized protein</fullName>
    </submittedName>
</protein>
<sequence length="291" mass="33310">MKMMKKASKIFKCLLGVSLIKIFFVPNSSIAFFPRINEPNQQEFESTSRQIGKTALQLIQFGEYKEAIKILKLALRLNPTEETLWTALADAQFKSKDSNNALLSLDKVLVINPKNASIYFAKGSIYMNSKNLENAILMLNQGLLLDNKNETGYFQLGNAYIMLKDYKKALNTYNKVTKLNPNFWQVINNQGLILYEINKKEEAHSKFKLAAKLSNNAEPRLAFAISSYSMKGISIETLNIAKNALIDNPKYADIEYQSEQLWGRKLQHSAQLFFKTKEMKKVVREAREKTK</sequence>
<organism evidence="4 5">
    <name type="scientific">Prochlorococcus marinus str. PAC1</name>
    <dbReference type="NCBI Taxonomy" id="59924"/>
    <lineage>
        <taxon>Bacteria</taxon>
        <taxon>Bacillati</taxon>
        <taxon>Cyanobacteriota</taxon>
        <taxon>Cyanophyceae</taxon>
        <taxon>Synechococcales</taxon>
        <taxon>Prochlorococcaceae</taxon>
        <taxon>Prochlorococcus</taxon>
    </lineage>
</organism>
<dbReference type="GO" id="GO:0046813">
    <property type="term" value="P:receptor-mediated virion attachment to host cell"/>
    <property type="evidence" value="ECO:0007669"/>
    <property type="project" value="TreeGrafter"/>
</dbReference>
<dbReference type="PANTHER" id="PTHR44858">
    <property type="entry name" value="TETRATRICOPEPTIDE REPEAT PROTEIN 6"/>
    <property type="match status" value="1"/>
</dbReference>
<evidence type="ECO:0000256" key="2">
    <source>
        <dbReference type="ARBA" id="ARBA00022803"/>
    </source>
</evidence>
<dbReference type="RefSeq" id="WP_413677175.1">
    <property type="nucleotide sequence ID" value="NZ_CP138967.1"/>
</dbReference>
<dbReference type="InterPro" id="IPR011990">
    <property type="entry name" value="TPR-like_helical_dom_sf"/>
</dbReference>
<dbReference type="GO" id="GO:0009279">
    <property type="term" value="C:cell outer membrane"/>
    <property type="evidence" value="ECO:0007669"/>
    <property type="project" value="TreeGrafter"/>
</dbReference>
<evidence type="ECO:0000256" key="1">
    <source>
        <dbReference type="ARBA" id="ARBA00022737"/>
    </source>
</evidence>
<name>A0A0A2C543_PROMR</name>
<accession>A0A0A2C543</accession>
<comment type="caution">
    <text evidence="4">The sequence shown here is derived from an EMBL/GenBank/DDBJ whole genome shotgun (WGS) entry which is preliminary data.</text>
</comment>
<feature type="repeat" description="TPR" evidence="3">
    <location>
        <begin position="116"/>
        <end position="149"/>
    </location>
</feature>
<evidence type="ECO:0000313" key="5">
    <source>
        <dbReference type="Proteomes" id="UP000030392"/>
    </source>
</evidence>
<dbReference type="PROSITE" id="PS50293">
    <property type="entry name" value="TPR_REGION"/>
    <property type="match status" value="1"/>
</dbReference>
<dbReference type="PROSITE" id="PS50005">
    <property type="entry name" value="TPR"/>
    <property type="match status" value="3"/>
</dbReference>
<dbReference type="Pfam" id="PF00515">
    <property type="entry name" value="TPR_1"/>
    <property type="match status" value="1"/>
</dbReference>
<evidence type="ECO:0000313" key="4">
    <source>
        <dbReference type="EMBL" id="KGG20642.1"/>
    </source>
</evidence>